<protein>
    <submittedName>
        <fullName evidence="1">Uncharacterized protein</fullName>
    </submittedName>
</protein>
<dbReference type="EMBL" id="DF933818">
    <property type="protein sequence ID" value="GAM37175.1"/>
    <property type="molecule type" value="Genomic_DNA"/>
</dbReference>
<dbReference type="Proteomes" id="UP000053095">
    <property type="component" value="Unassembled WGS sequence"/>
</dbReference>
<dbReference type="InterPro" id="IPR029063">
    <property type="entry name" value="SAM-dependent_MTases_sf"/>
</dbReference>
<accession>A0A6V8H8L8</accession>
<sequence length="363" mass="40429">MFDSVRRLFKSILGGHEDIYALDHAIINVAVPPEHMWMNMGYWKDTKSFPDACEALLDKVLVTAGLLNQDKAPIAETRSEAYPEEVNQSVSFKLIDVGIGCGDQSLYLTRRLHRSTNTGSGNGDVRDTTIKDQTLVPLFDSYIGINITSAQVNLSRHRLETTAEIKSASPTGWTSDIKIFEADAARPASWDQTLNDAIFGGGSPKPTLETSSAPLSAKEHIWLLGLDTFYHFRPSRIALFECAYKDMKASIMGFDLLLGDSLSLWERLLLRLICIVAGIPYANLMTKKEYESMLMSVGYAQDNIELEDVSDHTFAGIADFLRAKEAELNKYGMTMGRLKAPGKVFDWWARSGVIKGYVVVARR</sequence>
<keyword evidence="2" id="KW-1185">Reference proteome</keyword>
<name>A0A6V8H8L8_TALPI</name>
<proteinExistence type="predicted"/>
<dbReference type="Gene3D" id="3.40.50.150">
    <property type="entry name" value="Vaccinia Virus protein VP39"/>
    <property type="match status" value="1"/>
</dbReference>
<reference evidence="2" key="1">
    <citation type="journal article" date="2015" name="Genome Announc.">
        <title>Draft genome sequence of Talaromyces cellulolyticus strain Y-94, a source of lignocellulosic biomass-degrading enzymes.</title>
        <authorList>
            <person name="Fujii T."/>
            <person name="Koike H."/>
            <person name="Sawayama S."/>
            <person name="Yano S."/>
            <person name="Inoue H."/>
        </authorList>
    </citation>
    <scope>NUCLEOTIDE SEQUENCE [LARGE SCALE GENOMIC DNA]</scope>
    <source>
        <strain evidence="2">Y-94</strain>
    </source>
</reference>
<comment type="caution">
    <text evidence="1">The sequence shown here is derived from an EMBL/GenBank/DDBJ whole genome shotgun (WGS) entry which is preliminary data.</text>
</comment>
<evidence type="ECO:0000313" key="1">
    <source>
        <dbReference type="EMBL" id="GAM37175.1"/>
    </source>
</evidence>
<dbReference type="AlphaFoldDB" id="A0A6V8H8L8"/>
<gene>
    <name evidence="1" type="ORF">TCE0_022r06868</name>
</gene>
<evidence type="ECO:0000313" key="2">
    <source>
        <dbReference type="Proteomes" id="UP000053095"/>
    </source>
</evidence>
<organism evidence="1 2">
    <name type="scientific">Talaromyces pinophilus</name>
    <name type="common">Penicillium pinophilum</name>
    <dbReference type="NCBI Taxonomy" id="128442"/>
    <lineage>
        <taxon>Eukaryota</taxon>
        <taxon>Fungi</taxon>
        <taxon>Dikarya</taxon>
        <taxon>Ascomycota</taxon>
        <taxon>Pezizomycotina</taxon>
        <taxon>Eurotiomycetes</taxon>
        <taxon>Eurotiomycetidae</taxon>
        <taxon>Eurotiales</taxon>
        <taxon>Trichocomaceae</taxon>
        <taxon>Talaromyces</taxon>
        <taxon>Talaromyces sect. Talaromyces</taxon>
    </lineage>
</organism>